<comment type="pathway">
    <text evidence="1">Amino-acid biosynthesis; L-asparagine biosynthesis; L-asparagine from L-aspartate (L-Gln route): step 1/1.</text>
</comment>
<dbReference type="Pfam" id="PF13537">
    <property type="entry name" value="GATase_7"/>
    <property type="match status" value="1"/>
</dbReference>
<evidence type="ECO:0000256" key="5">
    <source>
        <dbReference type="ARBA" id="ARBA00022840"/>
    </source>
</evidence>
<comment type="similarity">
    <text evidence="2">Belongs to the asparagine synthetase family.</text>
</comment>
<dbReference type="InterPro" id="IPR029055">
    <property type="entry name" value="Ntn_hydrolases_N"/>
</dbReference>
<evidence type="ECO:0000256" key="4">
    <source>
        <dbReference type="ARBA" id="ARBA00022741"/>
    </source>
</evidence>
<keyword evidence="6" id="KW-0028">Amino-acid biosynthesis</keyword>
<keyword evidence="6" id="KW-0061">Asparagine biosynthesis</keyword>
<protein>
    <recommendedName>
        <fullName evidence="3">asparagine synthase (glutamine-hydrolyzing)</fullName>
        <ecNumber evidence="3">6.3.5.4</ecNumber>
    </recommendedName>
</protein>
<dbReference type="InterPro" id="IPR014729">
    <property type="entry name" value="Rossmann-like_a/b/a_fold"/>
</dbReference>
<reference evidence="11 12" key="1">
    <citation type="submission" date="2017-01" db="EMBL/GenBank/DDBJ databases">
        <authorList>
            <person name="Varghese N."/>
            <person name="Submissions S."/>
        </authorList>
    </citation>
    <scope>NUCLEOTIDE SEQUENCE [LARGE SCALE GENOMIC DNA]</scope>
    <source>
        <strain evidence="11 12">RUG2-6</strain>
    </source>
</reference>
<evidence type="ECO:0000313" key="11">
    <source>
        <dbReference type="EMBL" id="SIQ22521.1"/>
    </source>
</evidence>
<dbReference type="SUPFAM" id="SSF56235">
    <property type="entry name" value="N-terminal nucleophile aminohydrolases (Ntn hydrolases)"/>
    <property type="match status" value="1"/>
</dbReference>
<dbReference type="InterPro" id="IPR051786">
    <property type="entry name" value="ASN_synthetase/amidase"/>
</dbReference>
<sequence>MSAIAGIYHLNEEPVNLQYGRNLMTALQKYPADSIQIWHSEKVFLGCHAQWITPESVGEQLPYHDSERQCTITADAIIDNREELFDKLHTSKIDRSILTDSQLILLSYQKWGEETPKHLIGDFAFMIWDQKKRKLFGARDFAGSRTLYYHKNHEKFAFCTTIEPLLTLPYIEKKLNEQWLAEFLAIPGMNDTVDAFSTVYKNIDQIPPSHTISIVENKVILSRYCSIVDSEKLHLKSNNEYEEAFRDVFQRAATSRLRTHRKVGANLSGGLDSGSVVSFAANTLRNQNKKLYTFSSIPIDEFDDWTPKQRLADERPLIKYTVNHVGNINAKYLKFEGQSSLSVLDDWLEIMEMPYKFFENSVWVKGIYEEANKLGIGVLLNGARGNFTISWGPTFDYYALLLRKMRWIRLYHEVNSYSKNMGVKRSRVMKVIGKKAYPFHSNIKANNQDDSPLLINDDFARRTKVFSKLEEQGINIMGVNPTNINEIRKNHFGYLNVWNPTGTSGTKLSLLYSLQGHDPTNDLRVIQFCLSLPLEQFVQNGLDRSLIRRSTKGYLPDDIRLNQKTRGVQGADTIARMLPNWNAFIGEVEQLSQDPLIANFLNMGAIKKALNKFRTEPQPNVAFDSEFRILMRGLIVYRFLKRLCL</sequence>
<dbReference type="RefSeq" id="WP_076365085.1">
    <property type="nucleotide sequence ID" value="NZ_FTMX01000001.1"/>
</dbReference>
<dbReference type="PROSITE" id="PS51278">
    <property type="entry name" value="GATASE_TYPE_2"/>
    <property type="match status" value="1"/>
</dbReference>
<dbReference type="Proteomes" id="UP000185829">
    <property type="component" value="Unassembled WGS sequence"/>
</dbReference>
<dbReference type="EMBL" id="FTMX01000001">
    <property type="protein sequence ID" value="SIQ22521.1"/>
    <property type="molecule type" value="Genomic_DNA"/>
</dbReference>
<evidence type="ECO:0000259" key="10">
    <source>
        <dbReference type="PROSITE" id="PS51278"/>
    </source>
</evidence>
<dbReference type="PANTHER" id="PTHR43284">
    <property type="entry name" value="ASPARAGINE SYNTHETASE (GLUTAMINE-HYDROLYZING)"/>
    <property type="match status" value="1"/>
</dbReference>
<name>A0A9X8WHQ5_9BACI</name>
<keyword evidence="4 9" id="KW-0547">Nucleotide-binding</keyword>
<evidence type="ECO:0000256" key="3">
    <source>
        <dbReference type="ARBA" id="ARBA00012737"/>
    </source>
</evidence>
<evidence type="ECO:0000256" key="2">
    <source>
        <dbReference type="ARBA" id="ARBA00005752"/>
    </source>
</evidence>
<evidence type="ECO:0000256" key="7">
    <source>
        <dbReference type="ARBA" id="ARBA00022962"/>
    </source>
</evidence>
<dbReference type="InterPro" id="IPR001962">
    <property type="entry name" value="Asn_synthase"/>
</dbReference>
<dbReference type="SUPFAM" id="SSF52402">
    <property type="entry name" value="Adenine nucleotide alpha hydrolases-like"/>
    <property type="match status" value="1"/>
</dbReference>
<evidence type="ECO:0000256" key="6">
    <source>
        <dbReference type="ARBA" id="ARBA00022888"/>
    </source>
</evidence>
<dbReference type="GO" id="GO:0005524">
    <property type="term" value="F:ATP binding"/>
    <property type="evidence" value="ECO:0007669"/>
    <property type="project" value="UniProtKB-KW"/>
</dbReference>
<feature type="binding site" evidence="9">
    <location>
        <position position="100"/>
    </location>
    <ligand>
        <name>L-glutamine</name>
        <dbReference type="ChEBI" id="CHEBI:58359"/>
    </ligand>
</feature>
<dbReference type="CDD" id="cd00712">
    <property type="entry name" value="AsnB"/>
    <property type="match status" value="1"/>
</dbReference>
<dbReference type="PIRSF" id="PIRSF001589">
    <property type="entry name" value="Asn_synthetase_glu-h"/>
    <property type="match status" value="1"/>
</dbReference>
<dbReference type="Pfam" id="PF00733">
    <property type="entry name" value="Asn_synthase"/>
    <property type="match status" value="1"/>
</dbReference>
<dbReference type="Gene3D" id="3.60.20.10">
    <property type="entry name" value="Glutamine Phosphoribosylpyrophosphate, subunit 1, domain 1"/>
    <property type="match status" value="1"/>
</dbReference>
<comment type="caution">
    <text evidence="11">The sequence shown here is derived from an EMBL/GenBank/DDBJ whole genome shotgun (WGS) entry which is preliminary data.</text>
</comment>
<comment type="catalytic activity">
    <reaction evidence="8">
        <text>L-aspartate + L-glutamine + ATP + H2O = L-asparagine + L-glutamate + AMP + diphosphate + H(+)</text>
        <dbReference type="Rhea" id="RHEA:12228"/>
        <dbReference type="ChEBI" id="CHEBI:15377"/>
        <dbReference type="ChEBI" id="CHEBI:15378"/>
        <dbReference type="ChEBI" id="CHEBI:29985"/>
        <dbReference type="ChEBI" id="CHEBI:29991"/>
        <dbReference type="ChEBI" id="CHEBI:30616"/>
        <dbReference type="ChEBI" id="CHEBI:33019"/>
        <dbReference type="ChEBI" id="CHEBI:58048"/>
        <dbReference type="ChEBI" id="CHEBI:58359"/>
        <dbReference type="ChEBI" id="CHEBI:456215"/>
        <dbReference type="EC" id="6.3.5.4"/>
    </reaction>
</comment>
<dbReference type="Gene3D" id="3.40.50.620">
    <property type="entry name" value="HUPs"/>
    <property type="match status" value="2"/>
</dbReference>
<dbReference type="InterPro" id="IPR006426">
    <property type="entry name" value="Asn_synth_AEB"/>
</dbReference>
<dbReference type="EC" id="6.3.5.4" evidence="3"/>
<organism evidence="11 12">
    <name type="scientific">Peribacillus simplex</name>
    <dbReference type="NCBI Taxonomy" id="1478"/>
    <lineage>
        <taxon>Bacteria</taxon>
        <taxon>Bacillati</taxon>
        <taxon>Bacillota</taxon>
        <taxon>Bacilli</taxon>
        <taxon>Bacillales</taxon>
        <taxon>Bacillaceae</taxon>
        <taxon>Peribacillus</taxon>
    </lineage>
</organism>
<feature type="binding site" evidence="9">
    <location>
        <position position="297"/>
    </location>
    <ligand>
        <name>ATP</name>
        <dbReference type="ChEBI" id="CHEBI:30616"/>
    </ligand>
</feature>
<evidence type="ECO:0000256" key="1">
    <source>
        <dbReference type="ARBA" id="ARBA00005187"/>
    </source>
</evidence>
<accession>A0A9X8WHQ5</accession>
<keyword evidence="5 9" id="KW-0067">ATP-binding</keyword>
<dbReference type="GO" id="GO:0004066">
    <property type="term" value="F:asparagine synthase (glutamine-hydrolyzing) activity"/>
    <property type="evidence" value="ECO:0007669"/>
    <property type="project" value="UniProtKB-EC"/>
</dbReference>
<evidence type="ECO:0000256" key="8">
    <source>
        <dbReference type="ARBA" id="ARBA00048741"/>
    </source>
</evidence>
<evidence type="ECO:0000256" key="9">
    <source>
        <dbReference type="PIRSR" id="PIRSR001589-2"/>
    </source>
</evidence>
<dbReference type="InterPro" id="IPR017932">
    <property type="entry name" value="GATase_2_dom"/>
</dbReference>
<feature type="domain" description="Glutamine amidotransferase type-2" evidence="10">
    <location>
        <begin position="2"/>
        <end position="217"/>
    </location>
</feature>
<dbReference type="AlphaFoldDB" id="A0A9X8WHQ5"/>
<dbReference type="InterPro" id="IPR033738">
    <property type="entry name" value="AsnB_N"/>
</dbReference>
<proteinExistence type="inferred from homology"/>
<keyword evidence="7" id="KW-0315">Glutamine amidotransferase</keyword>
<dbReference type="GO" id="GO:0006529">
    <property type="term" value="P:asparagine biosynthetic process"/>
    <property type="evidence" value="ECO:0007669"/>
    <property type="project" value="UniProtKB-KW"/>
</dbReference>
<gene>
    <name evidence="11" type="ORF">SAMN05878482_101684</name>
</gene>
<evidence type="ECO:0000313" key="12">
    <source>
        <dbReference type="Proteomes" id="UP000185829"/>
    </source>
</evidence>
<dbReference type="PANTHER" id="PTHR43284:SF1">
    <property type="entry name" value="ASPARAGINE SYNTHETASE"/>
    <property type="match status" value="1"/>
</dbReference>